<sequence length="1341" mass="155373">MEGQQQDQKLQEEAFKTDQMNQAEQISDQQNQQGCEQDLEEANYVGLSNIGATCYMNSVLQTLFMTPEFRENIYQWKYDSDDSQAEDCIPLQLQILFAKMQLRSFPYVDTKDLAKSFGWDNQDGWEQHDTQEFVRILLDAIEKSVHGSKNYNFINDIYEGTSANYVKCMECNYESITQENFLDLVVTVKNIYDKIYNDSLEKAVQRYIKPETLDNDNKYMCSKCNKKVKALRGTRFCKLPKILSFIMNRFTFDFSDMKRLKLDDYVSFPFVLNMNEYINGYDNIKNKLSEEVDPSYFKSDYTIKPPVNKTKIGLTTTKTAKISSVTTQIKKKVPIKSASNQTRDFLKNLRTQKKFQTDEAAGGINSNGSSQQGMFIEFDQNSIDKQQDAELQKAIQLSLIESQIHEKTGESKESGNNQNNSSAETADTLTDSQNHLNFNPAGPSPDPLQNKKQLCGAGVAQVVSDFQNIQMQDNVIQEEEQKCNSQIVEENFNEENEGQLTPNGKSSSLINQKGINLSNSKASSSRINRHLSNKKPSTIQQGSSNTITSSTNQGQQREHSTNKRDQEEKNKQDYKKILAEHLQKNTQDCNQLIEKYLKDGPLVYELYSILIHSGGAYGGHYYAYIKAFEDGGKWHSFNDTSIMEIDVNEIQERVFGGNSTNAYMLFYRQWEPPQRRKLKIDNLLIPKNVIDIIEVQKNKWVEEQNWKLEQSKMMSVKVHYILNVKVIQVKSTDTLSKVLDSVIQEFKIKEKRENIRLRRYKPNTDQMLDTFEELEHLSLDKLKINHFTNLCVEVKKDGEQFEEYDAGTTFVKMAVWKPNIISLDENYLDIIRVSTRRNATIYRLMEQLARAANIDFEKIVVIKKHENIHGINTAEVISTSQNYDSRLEDMGITEGQLLFIEEKQLQTSTNTLENQEHKWQEVFESDSNKIFIKFNNPIEQQQQQSKTTSNIEYNHSIIIDSRQTMQQLKEKISEQLKIDPVEVIIRRGGKAGIELKEMNKTIRSMNFINNSSIYLELGKPAKEGEIRVIFYLAIKTPLNADQILHTFEEIGELPIHGNLLASEVKVIACQFLKEKKDIDLDPNFIRLREKISDNLTRIYREKKMREQQVIEKKMIAIEQIDEPIEISLKEFLIYVRIWDQQQWTLSDRFELLVQKTDSGYDLEQKIYKQNQQIPIGQMSAMKINVWNFNLSQLLNEDWYNLDSSDVSISLHPFHIMNDGNMIIIKNKTQTPRELTDEEVKQMGIIQCKQAYKKVGVKHISQQKEKALSIKVKKKESQKDGILSCGKENSEQKESLQNAAFLQSQQQVSQQNHNKKEQNSQNEMKQNDDIQQTDNQNNPKTN</sequence>
<evidence type="ECO:0000256" key="10">
    <source>
        <dbReference type="SAM" id="MobiDB-lite"/>
    </source>
</evidence>
<proteinExistence type="predicted"/>
<dbReference type="PANTHER" id="PTHR24006">
    <property type="entry name" value="UBIQUITIN CARBOXYL-TERMINAL HYDROLASE"/>
    <property type="match status" value="1"/>
</dbReference>
<dbReference type="InterPro" id="IPR028889">
    <property type="entry name" value="USP"/>
</dbReference>
<feature type="compositionally biased region" description="Polar residues" evidence="10">
    <location>
        <begin position="534"/>
        <end position="555"/>
    </location>
</feature>
<keyword evidence="3" id="KW-0645">Protease</keyword>
<evidence type="ECO:0000259" key="11">
    <source>
        <dbReference type="PROSITE" id="PS50235"/>
    </source>
</evidence>
<dbReference type="Pfam" id="PF19718">
    <property type="entry name" value="USP47_C"/>
    <property type="match status" value="1"/>
</dbReference>
<dbReference type="InParanoid" id="Q234S6"/>
<reference evidence="13" key="1">
    <citation type="journal article" date="2006" name="PLoS Biol.">
        <title>Macronuclear genome sequence of the ciliate Tetrahymena thermophila, a model eukaryote.</title>
        <authorList>
            <person name="Eisen J.A."/>
            <person name="Coyne R.S."/>
            <person name="Wu M."/>
            <person name="Wu D."/>
            <person name="Thiagarajan M."/>
            <person name="Wortman J.R."/>
            <person name="Badger J.H."/>
            <person name="Ren Q."/>
            <person name="Amedeo P."/>
            <person name="Jones K.M."/>
            <person name="Tallon L.J."/>
            <person name="Delcher A.L."/>
            <person name="Salzberg S.L."/>
            <person name="Silva J.C."/>
            <person name="Haas B.J."/>
            <person name="Majoros W.H."/>
            <person name="Farzad M."/>
            <person name="Carlton J.M."/>
            <person name="Smith R.K. Jr."/>
            <person name="Garg J."/>
            <person name="Pearlman R.E."/>
            <person name="Karrer K.M."/>
            <person name="Sun L."/>
            <person name="Manning G."/>
            <person name="Elde N.C."/>
            <person name="Turkewitz A.P."/>
            <person name="Asai D.J."/>
            <person name="Wilkes D.E."/>
            <person name="Wang Y."/>
            <person name="Cai H."/>
            <person name="Collins K."/>
            <person name="Stewart B.A."/>
            <person name="Lee S.R."/>
            <person name="Wilamowska K."/>
            <person name="Weinberg Z."/>
            <person name="Ruzzo W.L."/>
            <person name="Wloga D."/>
            <person name="Gaertig J."/>
            <person name="Frankel J."/>
            <person name="Tsao C.-C."/>
            <person name="Gorovsky M.A."/>
            <person name="Keeling P.J."/>
            <person name="Waller R.F."/>
            <person name="Patron N.J."/>
            <person name="Cherry J.M."/>
            <person name="Stover N.A."/>
            <person name="Krieger C.J."/>
            <person name="del Toro C."/>
            <person name="Ryder H.F."/>
            <person name="Williamson S.C."/>
            <person name="Barbeau R.A."/>
            <person name="Hamilton E.P."/>
            <person name="Orias E."/>
        </authorList>
    </citation>
    <scope>NUCLEOTIDE SEQUENCE [LARGE SCALE GENOMIC DNA]</scope>
    <source>
        <strain evidence="13">SB210</strain>
    </source>
</reference>
<keyword evidence="4" id="KW-0833">Ubl conjugation pathway</keyword>
<dbReference type="InterPro" id="IPR018200">
    <property type="entry name" value="USP_CS"/>
</dbReference>
<evidence type="ECO:0000256" key="7">
    <source>
        <dbReference type="ARBA" id="ARBA00026136"/>
    </source>
</evidence>
<keyword evidence="13" id="KW-1185">Reference proteome</keyword>
<dbReference type="PROSITE" id="PS00973">
    <property type="entry name" value="USP_2"/>
    <property type="match status" value="1"/>
</dbReference>
<keyword evidence="5 12" id="KW-0378">Hydrolase</keyword>
<protein>
    <recommendedName>
        <fullName evidence="7">Ubiquitin carboxyl-terminal hydrolase 47</fullName>
        <ecNumber evidence="2">3.4.19.12</ecNumber>
    </recommendedName>
    <alternativeName>
        <fullName evidence="8">Ubiquitin thioesterase 47</fullName>
    </alternativeName>
    <alternativeName>
        <fullName evidence="9">Ubiquitin-specific-processing protease 47</fullName>
    </alternativeName>
</protein>
<dbReference type="OrthoDB" id="289038at2759"/>
<dbReference type="GeneID" id="7841187"/>
<dbReference type="eggNOG" id="KOG4598">
    <property type="taxonomic scope" value="Eukaryota"/>
</dbReference>
<keyword evidence="6" id="KW-0788">Thiol protease</keyword>
<dbReference type="GO" id="GO:0005634">
    <property type="term" value="C:nucleus"/>
    <property type="evidence" value="ECO:0007669"/>
    <property type="project" value="TreeGrafter"/>
</dbReference>
<feature type="compositionally biased region" description="Low complexity" evidence="10">
    <location>
        <begin position="1328"/>
        <end position="1341"/>
    </location>
</feature>
<feature type="region of interest" description="Disordered" evidence="10">
    <location>
        <begin position="1278"/>
        <end position="1341"/>
    </location>
</feature>
<evidence type="ECO:0000256" key="2">
    <source>
        <dbReference type="ARBA" id="ARBA00012759"/>
    </source>
</evidence>
<evidence type="ECO:0000256" key="3">
    <source>
        <dbReference type="ARBA" id="ARBA00022670"/>
    </source>
</evidence>
<dbReference type="SUPFAM" id="SSF54001">
    <property type="entry name" value="Cysteine proteinases"/>
    <property type="match status" value="1"/>
</dbReference>
<dbReference type="InterPro" id="IPR050164">
    <property type="entry name" value="Peptidase_C19"/>
</dbReference>
<dbReference type="Proteomes" id="UP000009168">
    <property type="component" value="Unassembled WGS sequence"/>
</dbReference>
<evidence type="ECO:0000313" key="13">
    <source>
        <dbReference type="Proteomes" id="UP000009168"/>
    </source>
</evidence>
<feature type="compositionally biased region" description="Polar residues" evidence="10">
    <location>
        <begin position="516"/>
        <end position="526"/>
    </location>
</feature>
<dbReference type="EC" id="3.4.19.12" evidence="2"/>
<gene>
    <name evidence="12" type="ORF">TTHERM_00101230</name>
</gene>
<accession>Q234S6</accession>
<evidence type="ECO:0000256" key="9">
    <source>
        <dbReference type="ARBA" id="ARBA00032453"/>
    </source>
</evidence>
<feature type="compositionally biased region" description="Basic and acidic residues" evidence="10">
    <location>
        <begin position="556"/>
        <end position="571"/>
    </location>
</feature>
<evidence type="ECO:0000256" key="1">
    <source>
        <dbReference type="ARBA" id="ARBA00000707"/>
    </source>
</evidence>
<dbReference type="RefSeq" id="XP_001012172.3">
    <property type="nucleotide sequence ID" value="XM_001012172.3"/>
</dbReference>
<feature type="region of interest" description="Disordered" evidence="10">
    <location>
        <begin position="1"/>
        <end position="34"/>
    </location>
</feature>
<organism evidence="12 13">
    <name type="scientific">Tetrahymena thermophila (strain SB210)</name>
    <dbReference type="NCBI Taxonomy" id="312017"/>
    <lineage>
        <taxon>Eukaryota</taxon>
        <taxon>Sar</taxon>
        <taxon>Alveolata</taxon>
        <taxon>Ciliophora</taxon>
        <taxon>Intramacronucleata</taxon>
        <taxon>Oligohymenophorea</taxon>
        <taxon>Hymenostomatida</taxon>
        <taxon>Tetrahymenina</taxon>
        <taxon>Tetrahymenidae</taxon>
        <taxon>Tetrahymena</taxon>
    </lineage>
</organism>
<dbReference type="HOGENOM" id="CLU_003606_0_0_1"/>
<dbReference type="Pfam" id="PF00443">
    <property type="entry name" value="UCH"/>
    <property type="match status" value="1"/>
</dbReference>
<dbReference type="SUPFAM" id="SSF54236">
    <property type="entry name" value="Ubiquitin-like"/>
    <property type="match status" value="1"/>
</dbReference>
<dbReference type="GO" id="GO:0004843">
    <property type="term" value="F:cysteine-type deubiquitinase activity"/>
    <property type="evidence" value="ECO:0007669"/>
    <property type="project" value="UniProtKB-EC"/>
</dbReference>
<feature type="compositionally biased region" description="Polar residues" evidence="10">
    <location>
        <begin position="18"/>
        <end position="34"/>
    </location>
</feature>
<evidence type="ECO:0000256" key="4">
    <source>
        <dbReference type="ARBA" id="ARBA00022786"/>
    </source>
</evidence>
<dbReference type="KEGG" id="tet:TTHERM_00101230"/>
<evidence type="ECO:0000313" key="12">
    <source>
        <dbReference type="EMBL" id="EAR91927.3"/>
    </source>
</evidence>
<evidence type="ECO:0000256" key="5">
    <source>
        <dbReference type="ARBA" id="ARBA00022801"/>
    </source>
</evidence>
<dbReference type="EMBL" id="GG662767">
    <property type="protein sequence ID" value="EAR91927.3"/>
    <property type="molecule type" value="Genomic_DNA"/>
</dbReference>
<dbReference type="GO" id="GO:0016579">
    <property type="term" value="P:protein deubiquitination"/>
    <property type="evidence" value="ECO:0007669"/>
    <property type="project" value="InterPro"/>
</dbReference>
<dbReference type="InterPro" id="IPR038765">
    <property type="entry name" value="Papain-like_cys_pep_sf"/>
</dbReference>
<dbReference type="PROSITE" id="PS00972">
    <property type="entry name" value="USP_1"/>
    <property type="match status" value="1"/>
</dbReference>
<dbReference type="InterPro" id="IPR029071">
    <property type="entry name" value="Ubiquitin-like_domsf"/>
</dbReference>
<dbReference type="PROSITE" id="PS50235">
    <property type="entry name" value="USP_3"/>
    <property type="match status" value="1"/>
</dbReference>
<comment type="catalytic activity">
    <reaction evidence="1">
        <text>Thiol-dependent hydrolysis of ester, thioester, amide, peptide and isopeptide bonds formed by the C-terminal Gly of ubiquitin (a 76-residue protein attached to proteins as an intracellular targeting signal).</text>
        <dbReference type="EC" id="3.4.19.12"/>
    </reaction>
</comment>
<evidence type="ECO:0000256" key="8">
    <source>
        <dbReference type="ARBA" id="ARBA00029910"/>
    </source>
</evidence>
<evidence type="ECO:0000256" key="6">
    <source>
        <dbReference type="ARBA" id="ARBA00022807"/>
    </source>
</evidence>
<dbReference type="InterPro" id="IPR045578">
    <property type="entry name" value="USP47_C"/>
</dbReference>
<feature type="region of interest" description="Disordered" evidence="10">
    <location>
        <begin position="516"/>
        <end position="571"/>
    </location>
</feature>
<feature type="region of interest" description="Disordered" evidence="10">
    <location>
        <begin position="432"/>
        <end position="451"/>
    </location>
</feature>
<name>Q234S6_TETTS</name>
<dbReference type="InterPro" id="IPR001394">
    <property type="entry name" value="Peptidase_C19_UCH"/>
</dbReference>
<feature type="domain" description="USP" evidence="11">
    <location>
        <begin position="45"/>
        <end position="670"/>
    </location>
</feature>
<dbReference type="PANTHER" id="PTHR24006:SF702">
    <property type="entry name" value="UBIQUITIN CARBOXYL-TERMINAL HYDROLASE 47"/>
    <property type="match status" value="1"/>
</dbReference>
<dbReference type="GO" id="GO:0006508">
    <property type="term" value="P:proteolysis"/>
    <property type="evidence" value="ECO:0007669"/>
    <property type="project" value="UniProtKB-KW"/>
</dbReference>
<dbReference type="GO" id="GO:0005829">
    <property type="term" value="C:cytosol"/>
    <property type="evidence" value="ECO:0007669"/>
    <property type="project" value="TreeGrafter"/>
</dbReference>
<dbReference type="Gene3D" id="3.90.70.10">
    <property type="entry name" value="Cysteine proteinases"/>
    <property type="match status" value="2"/>
</dbReference>